<dbReference type="InterPro" id="IPR046794">
    <property type="entry name" value="Apc1_MidN"/>
</dbReference>
<dbReference type="OrthoDB" id="26401at2759"/>
<protein>
    <submittedName>
        <fullName evidence="10">16980_t:CDS:1</fullName>
    </submittedName>
</protein>
<dbReference type="GO" id="GO:0070979">
    <property type="term" value="P:protein K11-linked ubiquitination"/>
    <property type="evidence" value="ECO:0007669"/>
    <property type="project" value="TreeGrafter"/>
</dbReference>
<keyword evidence="11" id="KW-1185">Reference proteome</keyword>
<evidence type="ECO:0000256" key="5">
    <source>
        <dbReference type="ARBA" id="ARBA00023306"/>
    </source>
</evidence>
<organism evidence="10 11">
    <name type="scientific">Cetraspora pellucida</name>
    <dbReference type="NCBI Taxonomy" id="1433469"/>
    <lineage>
        <taxon>Eukaryota</taxon>
        <taxon>Fungi</taxon>
        <taxon>Fungi incertae sedis</taxon>
        <taxon>Mucoromycota</taxon>
        <taxon>Glomeromycotina</taxon>
        <taxon>Glomeromycetes</taxon>
        <taxon>Diversisporales</taxon>
        <taxon>Gigasporaceae</taxon>
        <taxon>Cetraspora</taxon>
    </lineage>
</organism>
<dbReference type="Gene3D" id="1.25.10.10">
    <property type="entry name" value="Leucine-rich Repeat Variant"/>
    <property type="match status" value="2"/>
</dbReference>
<feature type="domain" description="Anaphase-promoting complex subunit 1 middle" evidence="8">
    <location>
        <begin position="768"/>
        <end position="822"/>
    </location>
</feature>
<name>A0A9N9ENS4_9GLOM</name>
<dbReference type="GO" id="GO:0007091">
    <property type="term" value="P:metaphase/anaphase transition of mitotic cell cycle"/>
    <property type="evidence" value="ECO:0007669"/>
    <property type="project" value="TreeGrafter"/>
</dbReference>
<dbReference type="PANTHER" id="PTHR12827:SF3">
    <property type="entry name" value="ANAPHASE-PROMOTING COMPLEX SUBUNIT 1"/>
    <property type="match status" value="1"/>
</dbReference>
<evidence type="ECO:0000259" key="7">
    <source>
        <dbReference type="Pfam" id="PF18122"/>
    </source>
</evidence>
<comment type="similarity">
    <text evidence="1">Belongs to the APC1 family.</text>
</comment>
<keyword evidence="5" id="KW-0131">Cell cycle</keyword>
<evidence type="ECO:0000256" key="2">
    <source>
        <dbReference type="ARBA" id="ARBA00022618"/>
    </source>
</evidence>
<evidence type="ECO:0000313" key="10">
    <source>
        <dbReference type="EMBL" id="CAG8682270.1"/>
    </source>
</evidence>
<dbReference type="GO" id="GO:0005680">
    <property type="term" value="C:anaphase-promoting complex"/>
    <property type="evidence" value="ECO:0007669"/>
    <property type="project" value="InterPro"/>
</dbReference>
<feature type="domain" description="Anaphase-promoting complex subunit 1 N-terminal" evidence="6">
    <location>
        <begin position="58"/>
        <end position="184"/>
    </location>
</feature>
<dbReference type="PANTHER" id="PTHR12827">
    <property type="entry name" value="MEIOTIC CHECKPOINT REGULATOR TSG24 FAMILY MEMBER"/>
    <property type="match status" value="1"/>
</dbReference>
<evidence type="ECO:0000256" key="1">
    <source>
        <dbReference type="ARBA" id="ARBA00010547"/>
    </source>
</evidence>
<keyword evidence="4" id="KW-0498">Mitosis</keyword>
<reference evidence="10" key="1">
    <citation type="submission" date="2021-06" db="EMBL/GenBank/DDBJ databases">
        <authorList>
            <person name="Kallberg Y."/>
            <person name="Tangrot J."/>
            <person name="Rosling A."/>
        </authorList>
    </citation>
    <scope>NUCLEOTIDE SEQUENCE</scope>
    <source>
        <strain evidence="10">FL966</strain>
    </source>
</reference>
<keyword evidence="3" id="KW-0677">Repeat</keyword>
<proteinExistence type="inferred from homology"/>
<dbReference type="GO" id="GO:0051301">
    <property type="term" value="P:cell division"/>
    <property type="evidence" value="ECO:0007669"/>
    <property type="project" value="UniProtKB-KW"/>
</dbReference>
<evidence type="ECO:0000256" key="3">
    <source>
        <dbReference type="ARBA" id="ARBA00022737"/>
    </source>
</evidence>
<comment type="caution">
    <text evidence="10">The sequence shown here is derived from an EMBL/GenBank/DDBJ whole genome shotgun (WGS) entry which is preliminary data.</text>
</comment>
<evidence type="ECO:0000259" key="6">
    <source>
        <dbReference type="Pfam" id="PF12859"/>
    </source>
</evidence>
<evidence type="ECO:0000259" key="9">
    <source>
        <dbReference type="Pfam" id="PF21282"/>
    </source>
</evidence>
<dbReference type="InterPro" id="IPR048971">
    <property type="entry name" value="Apc1_3rd"/>
</dbReference>
<dbReference type="Pfam" id="PF12859">
    <property type="entry name" value="ANAPC1"/>
    <property type="match status" value="1"/>
</dbReference>
<dbReference type="Pfam" id="PF20518">
    <property type="entry name" value="Apc1_MidN"/>
    <property type="match status" value="2"/>
</dbReference>
<keyword evidence="2" id="KW-0132">Cell division</keyword>
<dbReference type="InterPro" id="IPR011989">
    <property type="entry name" value="ARM-like"/>
</dbReference>
<dbReference type="Pfam" id="PF18122">
    <property type="entry name" value="APC1_C"/>
    <property type="match status" value="1"/>
</dbReference>
<dbReference type="InterPro" id="IPR024990">
    <property type="entry name" value="Apc1"/>
</dbReference>
<feature type="domain" description="Anaphase-promoting complex subunit 1 beta-sandwich" evidence="9">
    <location>
        <begin position="1471"/>
        <end position="1560"/>
    </location>
</feature>
<dbReference type="InterPro" id="IPR049255">
    <property type="entry name" value="Apc1_N"/>
</dbReference>
<dbReference type="Proteomes" id="UP000789759">
    <property type="component" value="Unassembled WGS sequence"/>
</dbReference>
<accession>A0A9N9ENS4</accession>
<dbReference type="InterPro" id="IPR041221">
    <property type="entry name" value="APC1_C"/>
</dbReference>
<gene>
    <name evidence="10" type="ORF">CPELLU_LOCUS10860</name>
</gene>
<evidence type="ECO:0000256" key="4">
    <source>
        <dbReference type="ARBA" id="ARBA00022776"/>
    </source>
</evidence>
<sequence>MEVRVLAKFIPFGEQSIRQETFRKTQEQYRVTKSESIKINSIDRTNFSYKLYGGFSQTTNESTNSEDVDEELFIANNEVIWSRGNVLLKSFKFEEPVVQALFVWFNVTKAQRNSYGNQADLNTKNTNGIERQRALFVVLENLAKVYFLDGQHFLIRLPSLVRRAWAMNVGVILQRVVEDKIPSSMTKFSPWPLPTLYSLLDPLEEIKPVSIVNEITHNGPNISIKGMTRPFSDVDDIVVYVNDCGQEGSPILVTLNRITLRHSIYKYAVIKEDNLKTKSVDIFDLKIGPDVSVDTFLELIWTEPIAQTAKFEETSVFIAHDLDGHEILCIFASSTKNFVALDILVYPHGFKVCPKLILKVDAAAPVLATRSRNYDILFARNESFSALELWIGYDKYIPLNLNYEIIKTESQLGNYGEERKDLQTNNDDPKCSQAIFSQRLPQQYLVANQFISDKIWELRDWVHNRVNLVLKNDIIRISLNFIPNSKLVRTCLEALSFALPTTLYFDFKAQYFLSQYGNKECRDILIGSEWENFIIILLSFFRLEGQDAIDQAFFREFDKSDWNFLSSTFKHSRFNFNNHFRCIQPSTIVENDIMINSFKNSRNLCEAFYAYYCQLENKYSAFLPSILISLHLVYQDLKLNYTSHQYINELIPLLMQLAKFLKWDNYVDYYKRSYGMNQLKLIEGVIMESALNHDHAFFSPPDINQWILKCIRKPMEAKEPFPTPLDIGQIFSIPELNENLVHDFDCCQRTRQVCAIYHKLINEGEKSIILEIVNIGYTINDIDALPCGIALPLREAIRKCRENPPNDWPGEAYILVGREDLAELTFGMPIGYIHARGNRMEMKPKTIAQIVESTIPTISPQDQHEEINGTEISNHEITDLRFGNDKRLLEVQKLLQSCNTIKVDFPTLDLSVQNDENSPQILERVQIQCLKNFSHPVGRAVLTYGTVTPIATEPFPIPGLSQAIKVLPFNTLIQADRALRLPESAEWPEFHDGAASGLRIPSTIDIEGSWISLNKPKELTNSHAGFLLGLGLNGHLKSMATWQAVEYLMKTPKHDITTIALVLGLPASYIGTMNAEIMKFIAVHVTAMFPPKSTSLNVSPLIQTASVLGCGLLYMGTCDRYMSQVMLSEISTKALKMSDSSETDFTEGYSLAAGFALGFINLGQGDSARASVDLDLLKELRLYISGDKCTIKKLSAHDTSARIDNININITSPGATIALGLLYLKTNNVNVANKIPIPETEFFLDYVRPDFLLIRTLAKNLILWDNIQSTKEWVESHVPQYITSKLTPNSDINYDNLESIRRSYYYILSGACFSMALKYAGSDDKKALKCLLSYLDLFIGLENTRRASTFDENITMSAIKSCLNVLSMSVSIVAAGSGNLEVLRRIRKLHRQEVDTSSSSTISHSYGTHMVTSMSLGFLFLGGGNFTLSTSNKAIAGLVCALFPRYPIEPYDNRAHLQAFRHLWVLAVEPRCLVLRDIETRDACHIPVKLVFKDYYNAVKVIRDDGREEVLVDSKSKLIVAPCLLPESGFIQTIEIDSPRYWPMRLEFGKNLEFDHGKSLVGTKNQTTFRRQNLDFIRIFSSDPQVQAFTRYLCEDFNANDDEQALSAFCTGILSECLNEDKVEAIQIYQKLYQIQQDMEGINEMDLWNVMLVLEYYENIPEIIHRSEDNEEDQKNKGRLTDKMLIKKEFIASLRFIMERYFEIPFDVFVSFLAENSSLSSTVNVENNTNTSRAQRYFSKILHSYFTDTEFPSAEQLGGEESKKRLLQYLAKWLIYYEIPDKHILLNSIKYVRELKEKLSLEIMQGGITKDDVVLQILSTFWPNLSINTLKIIQYCLN</sequence>
<dbReference type="GO" id="GO:0060090">
    <property type="term" value="F:molecular adaptor activity"/>
    <property type="evidence" value="ECO:0007669"/>
    <property type="project" value="TreeGrafter"/>
</dbReference>
<dbReference type="EMBL" id="CAJVQA010009207">
    <property type="protein sequence ID" value="CAG8682270.1"/>
    <property type="molecule type" value="Genomic_DNA"/>
</dbReference>
<feature type="domain" description="Anaphase-promoting complex subunit 1 middle" evidence="8">
    <location>
        <begin position="621"/>
        <end position="722"/>
    </location>
</feature>
<dbReference type="Pfam" id="PF21282">
    <property type="entry name" value="APC1_3rd"/>
    <property type="match status" value="1"/>
</dbReference>
<evidence type="ECO:0000259" key="8">
    <source>
        <dbReference type="Pfam" id="PF20518"/>
    </source>
</evidence>
<feature type="domain" description="Anaphase-promoting complex subunit 1 C-terminal" evidence="7">
    <location>
        <begin position="1575"/>
        <end position="1780"/>
    </location>
</feature>
<dbReference type="GO" id="GO:0031145">
    <property type="term" value="P:anaphase-promoting complex-dependent catabolic process"/>
    <property type="evidence" value="ECO:0007669"/>
    <property type="project" value="TreeGrafter"/>
</dbReference>
<evidence type="ECO:0000313" key="11">
    <source>
        <dbReference type="Proteomes" id="UP000789759"/>
    </source>
</evidence>